<accession>A0A4Y2CFK5</accession>
<name>A0A4Y2CFK5_ARAVE</name>
<evidence type="ECO:0000313" key="1">
    <source>
        <dbReference type="EMBL" id="GBM02578.1"/>
    </source>
</evidence>
<dbReference type="EMBL" id="BGPR01000181">
    <property type="protein sequence ID" value="GBM02578.1"/>
    <property type="molecule type" value="Genomic_DNA"/>
</dbReference>
<proteinExistence type="predicted"/>
<evidence type="ECO:0000313" key="2">
    <source>
        <dbReference type="Proteomes" id="UP000499080"/>
    </source>
</evidence>
<reference evidence="1 2" key="1">
    <citation type="journal article" date="2019" name="Sci. Rep.">
        <title>Orb-weaving spider Araneus ventricosus genome elucidates the spidroin gene catalogue.</title>
        <authorList>
            <person name="Kono N."/>
            <person name="Nakamura H."/>
            <person name="Ohtoshi R."/>
            <person name="Moran D.A.P."/>
            <person name="Shinohara A."/>
            <person name="Yoshida Y."/>
            <person name="Fujiwara M."/>
            <person name="Mori M."/>
            <person name="Tomita M."/>
            <person name="Arakawa K."/>
        </authorList>
    </citation>
    <scope>NUCLEOTIDE SEQUENCE [LARGE SCALE GENOMIC DNA]</scope>
</reference>
<protein>
    <submittedName>
        <fullName evidence="1">Uncharacterized protein</fullName>
    </submittedName>
</protein>
<keyword evidence="2" id="KW-1185">Reference proteome</keyword>
<dbReference type="AlphaFoldDB" id="A0A4Y2CFK5"/>
<dbReference type="Proteomes" id="UP000499080">
    <property type="component" value="Unassembled WGS sequence"/>
</dbReference>
<comment type="caution">
    <text evidence="1">The sequence shown here is derived from an EMBL/GenBank/DDBJ whole genome shotgun (WGS) entry which is preliminary data.</text>
</comment>
<sequence length="90" mass="10281">MNQLDDYLVAVIVNRGQMTREAPEQALPLQASAPHQFEDIWPTTCDLACRRSTHTANFEYWYRVLSLEPSGPEAEALLLGHRGPIIKFRK</sequence>
<organism evidence="1 2">
    <name type="scientific">Araneus ventricosus</name>
    <name type="common">Orbweaver spider</name>
    <name type="synonym">Epeira ventricosa</name>
    <dbReference type="NCBI Taxonomy" id="182803"/>
    <lineage>
        <taxon>Eukaryota</taxon>
        <taxon>Metazoa</taxon>
        <taxon>Ecdysozoa</taxon>
        <taxon>Arthropoda</taxon>
        <taxon>Chelicerata</taxon>
        <taxon>Arachnida</taxon>
        <taxon>Araneae</taxon>
        <taxon>Araneomorphae</taxon>
        <taxon>Entelegynae</taxon>
        <taxon>Araneoidea</taxon>
        <taxon>Araneidae</taxon>
        <taxon>Araneus</taxon>
    </lineage>
</organism>
<gene>
    <name evidence="1" type="ORF">AVEN_178507_1</name>
</gene>